<feature type="transmembrane region" description="Helical" evidence="1">
    <location>
        <begin position="56"/>
        <end position="75"/>
    </location>
</feature>
<accession>A0A1D7U7S5</accession>
<dbReference type="GO" id="GO:0008654">
    <property type="term" value="P:phospholipid biosynthetic process"/>
    <property type="evidence" value="ECO:0007669"/>
    <property type="project" value="InterPro"/>
</dbReference>
<dbReference type="Pfam" id="PF01066">
    <property type="entry name" value="CDP-OH_P_transf"/>
    <property type="match status" value="1"/>
</dbReference>
<gene>
    <name evidence="2" type="ORF">BHK69_25900</name>
</gene>
<dbReference type="KEGG" id="bvv:BHK69_25900"/>
<sequence length="228" mass="25030">MIRIHNSLVGGVERQALAWLVRRIPARVTPDGLTAFGIFGAFVTLVSYALTAWSPAFLWLASLGLVFHWFGDSLDGSLARFRKIERPRYGYFLDQTIDVIGNLLICVGMGLTAYVRMDAALLAMAGYHALSIYSLVRACVSGEFHVSLAGTGPTETRLLIIMMNTMIFFFGAPQFVVSGVAMTWCDVTVFLMAAGYFVTFGYFLASYASELAREEPSRAETSSEGTRS</sequence>
<dbReference type="STRING" id="1526658.BHK69_25900"/>
<keyword evidence="1" id="KW-0812">Transmembrane</keyword>
<organism evidence="2 3">
    <name type="scientific">Bosea vaviloviae</name>
    <dbReference type="NCBI Taxonomy" id="1526658"/>
    <lineage>
        <taxon>Bacteria</taxon>
        <taxon>Pseudomonadati</taxon>
        <taxon>Pseudomonadota</taxon>
        <taxon>Alphaproteobacteria</taxon>
        <taxon>Hyphomicrobiales</taxon>
        <taxon>Boseaceae</taxon>
        <taxon>Bosea</taxon>
    </lineage>
</organism>
<reference evidence="2 3" key="1">
    <citation type="journal article" date="2015" name="Antonie Van Leeuwenhoek">
        <title>Bosea vaviloviae sp. nov., a new species of slow-growing rhizobia isolated from nodules of the relict species Vavilovia formosa (Stev.) Fed.</title>
        <authorList>
            <person name="Safronova V.I."/>
            <person name="Kuznetsova I.G."/>
            <person name="Sazanova A.L."/>
            <person name="Kimeklis A.K."/>
            <person name="Belimov A.A."/>
            <person name="Andronov E.E."/>
            <person name="Pinaev A.G."/>
            <person name="Chizhevskaya E.P."/>
            <person name="Pukhaev A.R."/>
            <person name="Popov K.P."/>
            <person name="Willems A."/>
            <person name="Tikhonovich I.A."/>
        </authorList>
    </citation>
    <scope>NUCLEOTIDE SEQUENCE [LARGE SCALE GENOMIC DNA]</scope>
    <source>
        <strain evidence="2 3">Vaf18</strain>
    </source>
</reference>
<dbReference type="InterPro" id="IPR043130">
    <property type="entry name" value="CDP-OH_PTrfase_TM_dom"/>
</dbReference>
<dbReference type="AlphaFoldDB" id="A0A1D7U7S5"/>
<evidence type="ECO:0000313" key="2">
    <source>
        <dbReference type="EMBL" id="AOO83417.1"/>
    </source>
</evidence>
<dbReference type="RefSeq" id="WP_069692617.1">
    <property type="nucleotide sequence ID" value="NZ_CP017147.1"/>
</dbReference>
<keyword evidence="1" id="KW-1133">Transmembrane helix</keyword>
<evidence type="ECO:0000256" key="1">
    <source>
        <dbReference type="SAM" id="Phobius"/>
    </source>
</evidence>
<dbReference type="EMBL" id="CP017147">
    <property type="protein sequence ID" value="AOO83417.1"/>
    <property type="molecule type" value="Genomic_DNA"/>
</dbReference>
<evidence type="ECO:0000313" key="3">
    <source>
        <dbReference type="Proteomes" id="UP000094969"/>
    </source>
</evidence>
<dbReference type="Gene3D" id="1.20.120.1760">
    <property type="match status" value="1"/>
</dbReference>
<feature type="transmembrane region" description="Helical" evidence="1">
    <location>
        <begin position="187"/>
        <end position="208"/>
    </location>
</feature>
<dbReference type="InterPro" id="IPR000462">
    <property type="entry name" value="CDP-OH_P_trans"/>
</dbReference>
<dbReference type="GO" id="GO:0016020">
    <property type="term" value="C:membrane"/>
    <property type="evidence" value="ECO:0007669"/>
    <property type="project" value="InterPro"/>
</dbReference>
<protein>
    <recommendedName>
        <fullName evidence="4">CDP-alcohol phosphatidyltransferase</fullName>
    </recommendedName>
</protein>
<feature type="transmembrane region" description="Helical" evidence="1">
    <location>
        <begin position="158"/>
        <end position="181"/>
    </location>
</feature>
<keyword evidence="1" id="KW-0472">Membrane</keyword>
<proteinExistence type="predicted"/>
<dbReference type="Proteomes" id="UP000094969">
    <property type="component" value="Chromosome"/>
</dbReference>
<name>A0A1D7U7S5_9HYPH</name>
<keyword evidence="3" id="KW-1185">Reference proteome</keyword>
<evidence type="ECO:0008006" key="4">
    <source>
        <dbReference type="Google" id="ProtNLM"/>
    </source>
</evidence>
<feature type="transmembrane region" description="Helical" evidence="1">
    <location>
        <begin position="32"/>
        <end position="50"/>
    </location>
</feature>
<feature type="transmembrane region" description="Helical" evidence="1">
    <location>
        <begin position="96"/>
        <end position="115"/>
    </location>
</feature>
<dbReference type="GO" id="GO:0016780">
    <property type="term" value="F:phosphotransferase activity, for other substituted phosphate groups"/>
    <property type="evidence" value="ECO:0007669"/>
    <property type="project" value="InterPro"/>
</dbReference>
<dbReference type="OrthoDB" id="116551at2"/>